<keyword evidence="3" id="KW-1185">Reference proteome</keyword>
<comment type="caution">
    <text evidence="2">The sequence shown here is derived from an EMBL/GenBank/DDBJ whole genome shotgun (WGS) entry which is preliminary data.</text>
</comment>
<dbReference type="Proteomes" id="UP000437065">
    <property type="component" value="Unassembled WGS sequence"/>
</dbReference>
<dbReference type="RefSeq" id="WP_321168158.1">
    <property type="nucleotide sequence ID" value="NZ_WUUS01000010.1"/>
</dbReference>
<dbReference type="EMBL" id="WUUS01000010">
    <property type="protein sequence ID" value="MXR42794.1"/>
    <property type="molecule type" value="Genomic_DNA"/>
</dbReference>
<organism evidence="2 3">
    <name type="scientific">Halobaculum saliterrae</name>
    <dbReference type="NCBI Taxonomy" id="2073113"/>
    <lineage>
        <taxon>Archaea</taxon>
        <taxon>Methanobacteriati</taxon>
        <taxon>Methanobacteriota</taxon>
        <taxon>Stenosarchaea group</taxon>
        <taxon>Halobacteria</taxon>
        <taxon>Halobacteriales</taxon>
        <taxon>Haloferacaceae</taxon>
        <taxon>Halobaculum</taxon>
    </lineage>
</organism>
<gene>
    <name evidence="2" type="ORF">GRX01_15785</name>
</gene>
<feature type="domain" description="DUF8009" evidence="1">
    <location>
        <begin position="4"/>
        <end position="87"/>
    </location>
</feature>
<dbReference type="InterPro" id="IPR058322">
    <property type="entry name" value="DUF8009"/>
</dbReference>
<dbReference type="AlphaFoldDB" id="A0A6B0SV67"/>
<sequence length="122" mass="13324">MPESDNRDPSVVRQLAVTAEDVLAALEARDRGRREAVLRITPPFSGRMRARLHVAGAEGADGYDGDAEPVHVEPRAFVPEGFPRFPGTGADGWRSAARESLQERIEIDSSDGPLTVRVRYLG</sequence>
<evidence type="ECO:0000313" key="2">
    <source>
        <dbReference type="EMBL" id="MXR42794.1"/>
    </source>
</evidence>
<accession>A0A6B0SV67</accession>
<evidence type="ECO:0000313" key="3">
    <source>
        <dbReference type="Proteomes" id="UP000437065"/>
    </source>
</evidence>
<proteinExistence type="predicted"/>
<evidence type="ECO:0000259" key="1">
    <source>
        <dbReference type="Pfam" id="PF26033"/>
    </source>
</evidence>
<protein>
    <recommendedName>
        <fullName evidence="1">DUF8009 domain-containing protein</fullName>
    </recommendedName>
</protein>
<reference evidence="2 3" key="1">
    <citation type="submission" date="2019-12" db="EMBL/GenBank/DDBJ databases">
        <title>Isolation and characterization of three novel carbon monoxide-oxidizing members of Halobacteria from salione crusts and soils.</title>
        <authorList>
            <person name="Myers M.R."/>
            <person name="King G.M."/>
        </authorList>
    </citation>
    <scope>NUCLEOTIDE SEQUENCE [LARGE SCALE GENOMIC DNA]</scope>
    <source>
        <strain evidence="2 3">WSA2</strain>
    </source>
</reference>
<name>A0A6B0SV67_9EURY</name>
<dbReference type="Pfam" id="PF26033">
    <property type="entry name" value="DUF8009"/>
    <property type="match status" value="1"/>
</dbReference>